<organism evidence="5 6">
    <name type="scientific">Segatella copri</name>
    <dbReference type="NCBI Taxonomy" id="165179"/>
    <lineage>
        <taxon>Bacteria</taxon>
        <taxon>Pseudomonadati</taxon>
        <taxon>Bacteroidota</taxon>
        <taxon>Bacteroidia</taxon>
        <taxon>Bacteroidales</taxon>
        <taxon>Prevotellaceae</taxon>
        <taxon>Segatella</taxon>
    </lineage>
</organism>
<evidence type="ECO:0000313" key="5">
    <source>
        <dbReference type="EMBL" id="MCW4126861.1"/>
    </source>
</evidence>
<dbReference type="GO" id="GO:0009307">
    <property type="term" value="P:DNA restriction-modification system"/>
    <property type="evidence" value="ECO:0007669"/>
    <property type="project" value="UniProtKB-KW"/>
</dbReference>
<protein>
    <submittedName>
        <fullName evidence="5">Restriction endonuclease subunit S</fullName>
        <ecNumber evidence="5">3.1.21.-</ecNumber>
    </submittedName>
</protein>
<feature type="domain" description="Type I restriction modification DNA specificity" evidence="4">
    <location>
        <begin position="212"/>
        <end position="358"/>
    </location>
</feature>
<dbReference type="PANTHER" id="PTHR30408">
    <property type="entry name" value="TYPE-1 RESTRICTION ENZYME ECOKI SPECIFICITY PROTEIN"/>
    <property type="match status" value="1"/>
</dbReference>
<gene>
    <name evidence="5" type="ORF">ONT16_01005</name>
</gene>
<name>A0AAP3FAB9_9BACT</name>
<dbReference type="InterPro" id="IPR000055">
    <property type="entry name" value="Restrct_endonuc_typeI_TRD"/>
</dbReference>
<dbReference type="CDD" id="cd17266">
    <property type="entry name" value="RMtype1_S_Sau1132ORF3780P-TRD2-CR2_like"/>
    <property type="match status" value="1"/>
</dbReference>
<feature type="domain" description="Type I restriction modification DNA specificity" evidence="4">
    <location>
        <begin position="18"/>
        <end position="183"/>
    </location>
</feature>
<comment type="similarity">
    <text evidence="1">Belongs to the type-I restriction system S methylase family.</text>
</comment>
<keyword evidence="2" id="KW-0680">Restriction system</keyword>
<keyword evidence="3" id="KW-0238">DNA-binding</keyword>
<dbReference type="AlphaFoldDB" id="A0AAP3FAB9"/>
<dbReference type="PANTHER" id="PTHR30408:SF13">
    <property type="entry name" value="TYPE I RESTRICTION ENZYME HINDI SPECIFICITY SUBUNIT"/>
    <property type="match status" value="1"/>
</dbReference>
<dbReference type="InterPro" id="IPR052021">
    <property type="entry name" value="Type-I_RS_S_subunit"/>
</dbReference>
<keyword evidence="5" id="KW-0378">Hydrolase</keyword>
<evidence type="ECO:0000313" key="6">
    <source>
        <dbReference type="Proteomes" id="UP001209344"/>
    </source>
</evidence>
<dbReference type="GO" id="GO:0003677">
    <property type="term" value="F:DNA binding"/>
    <property type="evidence" value="ECO:0007669"/>
    <property type="project" value="UniProtKB-KW"/>
</dbReference>
<dbReference type="EC" id="3.1.21.-" evidence="5"/>
<dbReference type="GO" id="GO:0004519">
    <property type="term" value="F:endonuclease activity"/>
    <property type="evidence" value="ECO:0007669"/>
    <property type="project" value="UniProtKB-KW"/>
</dbReference>
<reference evidence="5" key="1">
    <citation type="submission" date="2022-11" db="EMBL/GenBank/DDBJ databases">
        <title>Genomic repertoires linked with pathogenic potency of arthritogenic Prevotella copri isolated from the gut of rheumatoid arthritis patients.</title>
        <authorList>
            <person name="Nii T."/>
            <person name="Maeda Y."/>
            <person name="Motooka D."/>
            <person name="Naito M."/>
            <person name="Matsumoto Y."/>
            <person name="Ogawa T."/>
            <person name="Oguro-Igashira E."/>
            <person name="Kishikawa T."/>
            <person name="Yamashita M."/>
            <person name="Koizumi S."/>
            <person name="Kurakawa T."/>
            <person name="Okumura R."/>
            <person name="Kayama H."/>
            <person name="Murakami M."/>
            <person name="Sakaguchi T."/>
            <person name="Das B."/>
            <person name="Nakamura S."/>
            <person name="Okada Y."/>
            <person name="Kumanogoh A."/>
            <person name="Takeda K."/>
        </authorList>
    </citation>
    <scope>NUCLEOTIDE SEQUENCE</scope>
    <source>
        <strain evidence="5">F3-75</strain>
    </source>
</reference>
<keyword evidence="5" id="KW-0255">Endonuclease</keyword>
<evidence type="ECO:0000259" key="4">
    <source>
        <dbReference type="Pfam" id="PF01420"/>
    </source>
</evidence>
<dbReference type="SUPFAM" id="SSF116734">
    <property type="entry name" value="DNA methylase specificity domain"/>
    <property type="match status" value="2"/>
</dbReference>
<proteinExistence type="inferred from homology"/>
<keyword evidence="5" id="KW-0540">Nuclease</keyword>
<dbReference type="RefSeq" id="WP_264965160.1">
    <property type="nucleotide sequence ID" value="NZ_JAPDVK010000001.1"/>
</dbReference>
<dbReference type="InterPro" id="IPR044946">
    <property type="entry name" value="Restrct_endonuc_typeI_TRD_sf"/>
</dbReference>
<dbReference type="EMBL" id="JAPDVK010000001">
    <property type="protein sequence ID" value="MCW4126861.1"/>
    <property type="molecule type" value="Genomic_DNA"/>
</dbReference>
<dbReference type="Gene3D" id="3.90.220.20">
    <property type="entry name" value="DNA methylase specificity domains"/>
    <property type="match status" value="2"/>
</dbReference>
<evidence type="ECO:0000256" key="2">
    <source>
        <dbReference type="ARBA" id="ARBA00022747"/>
    </source>
</evidence>
<evidence type="ECO:0000256" key="3">
    <source>
        <dbReference type="ARBA" id="ARBA00023125"/>
    </source>
</evidence>
<dbReference type="Pfam" id="PF01420">
    <property type="entry name" value="Methylase_S"/>
    <property type="match status" value="2"/>
</dbReference>
<accession>A0AAP3FAB9</accession>
<sequence length="390" mass="44971">MEWVEKKSSELYVSSSGLSKSSDQFGYGYPFLSYKDVFNNYYAPDKLSTLVNSTEKDRMKCSVKQGDVFLTRTSETTDELGMSCVALHDYVNATFNGFTKRLRPLTDEIEPKYAAYYFRSPYFRSQCISLASLITRASLNDGMIRRLKIRYPLNRKVQEKIGEILYTYDTLIENNTKRIRLLEKMAENLYKEWFVRFRFPGHENVEMENGLPKGWKVKKYEDEFNVKYGKGLPTDKLTKDGFPVFGSNGQIGYYTSYMYETPQILISCRGASSGVVNISLPKSFITNNSLICEMTNETESVFEYLKYCFLNTNLVQYQTGSAQPQITINNIVKLKLLIPSTDVQIKFADKVRTLDKEVGNLQHQNSLLARQRDLLLPRLMSGKLEVKVKE</sequence>
<dbReference type="Proteomes" id="UP001209344">
    <property type="component" value="Unassembled WGS sequence"/>
</dbReference>
<evidence type="ECO:0000256" key="1">
    <source>
        <dbReference type="ARBA" id="ARBA00010923"/>
    </source>
</evidence>
<comment type="caution">
    <text evidence="5">The sequence shown here is derived from an EMBL/GenBank/DDBJ whole genome shotgun (WGS) entry which is preliminary data.</text>
</comment>
<dbReference type="GO" id="GO:0016787">
    <property type="term" value="F:hydrolase activity"/>
    <property type="evidence" value="ECO:0007669"/>
    <property type="project" value="UniProtKB-KW"/>
</dbReference>